<organism evidence="1 2">
    <name type="scientific">Flavobacterium pectinovorum</name>
    <dbReference type="NCBI Taxonomy" id="29533"/>
    <lineage>
        <taxon>Bacteria</taxon>
        <taxon>Pseudomonadati</taxon>
        <taxon>Bacteroidota</taxon>
        <taxon>Flavobacteriia</taxon>
        <taxon>Flavobacteriales</taxon>
        <taxon>Flavobacteriaceae</taxon>
        <taxon>Flavobacterium</taxon>
    </lineage>
</organism>
<dbReference type="AlphaFoldDB" id="A0A502F562"/>
<reference evidence="1 2" key="1">
    <citation type="journal article" date="2019" name="Environ. Microbiol.">
        <title>Species interactions and distinct microbial communities in high Arctic permafrost affected cryosols are associated with the CH4 and CO2 gas fluxes.</title>
        <authorList>
            <person name="Altshuler I."/>
            <person name="Hamel J."/>
            <person name="Turney S."/>
            <person name="Magnuson E."/>
            <person name="Levesque R."/>
            <person name="Greer C."/>
            <person name="Whyte L.G."/>
        </authorList>
    </citation>
    <scope>NUCLEOTIDE SEQUENCE [LARGE SCALE GENOMIC DNA]</scope>
    <source>
        <strain evidence="1 2">42</strain>
    </source>
</reference>
<name>A0A502F562_9FLAO</name>
<evidence type="ECO:0008006" key="3">
    <source>
        <dbReference type="Google" id="ProtNLM"/>
    </source>
</evidence>
<protein>
    <recommendedName>
        <fullName evidence="3">DUF4747 family protein</fullName>
    </recommendedName>
</protein>
<accession>A0A502F562</accession>
<evidence type="ECO:0000313" key="1">
    <source>
        <dbReference type="EMBL" id="TPG44562.1"/>
    </source>
</evidence>
<keyword evidence="2" id="KW-1185">Reference proteome</keyword>
<comment type="caution">
    <text evidence="1">The sequence shown here is derived from an EMBL/GenBank/DDBJ whole genome shotgun (WGS) entry which is preliminary data.</text>
</comment>
<sequence>MPRKKRKIGFYYLCLINEDLNLNESFKNVINYINGLDKTHKNFSLGNNKFCILDSVVFYQNDNQTNVIFKSATHSYRPNLIHKETVDERESPKDIAEGEIEKTHLVTNFVNNDLILLLEKHLHGISISQFVRYLNHYGAQLDEPIQFKFETVVKDNFLEEINNLSRVTCADIYVDKQMLGGEALNYSDNLNEVKHEVILSVKSKKMESIADFARDTFAFLNGGNNSVRRIRLVGRNMDNNEVIINTDFIERQEYISPEINEITGEPVTHEVFNEMNLAIQNF</sequence>
<proteinExistence type="predicted"/>
<dbReference type="OrthoDB" id="790322at2"/>
<dbReference type="Proteomes" id="UP000319700">
    <property type="component" value="Unassembled WGS sequence"/>
</dbReference>
<dbReference type="EMBL" id="RCZH01000002">
    <property type="protein sequence ID" value="TPG44562.1"/>
    <property type="molecule type" value="Genomic_DNA"/>
</dbReference>
<gene>
    <name evidence="1" type="ORF">EAH81_03550</name>
</gene>
<evidence type="ECO:0000313" key="2">
    <source>
        <dbReference type="Proteomes" id="UP000319700"/>
    </source>
</evidence>
<dbReference type="RefSeq" id="WP_140503810.1">
    <property type="nucleotide sequence ID" value="NZ_RCZH01000002.1"/>
</dbReference>